<name>A0A418VGU6_9DEIO</name>
<evidence type="ECO:0000259" key="4">
    <source>
        <dbReference type="PROSITE" id="PS51900"/>
    </source>
</evidence>
<evidence type="ECO:0000256" key="2">
    <source>
        <dbReference type="ARBA" id="ARBA00023172"/>
    </source>
</evidence>
<dbReference type="InterPro" id="IPR004107">
    <property type="entry name" value="Integrase_SAM-like_N"/>
</dbReference>
<dbReference type="SUPFAM" id="SSF56349">
    <property type="entry name" value="DNA breaking-rejoining enzymes"/>
    <property type="match status" value="1"/>
</dbReference>
<dbReference type="InterPro" id="IPR013762">
    <property type="entry name" value="Integrase-like_cat_sf"/>
</dbReference>
<dbReference type="RefSeq" id="WP_119760544.1">
    <property type="nucleotide sequence ID" value="NZ_QYUJ01000006.1"/>
</dbReference>
<dbReference type="InterPro" id="IPR044068">
    <property type="entry name" value="CB"/>
</dbReference>
<keyword evidence="1 3" id="KW-0238">DNA-binding</keyword>
<dbReference type="InterPro" id="IPR011010">
    <property type="entry name" value="DNA_brk_join_enz"/>
</dbReference>
<dbReference type="OrthoDB" id="74123at2"/>
<dbReference type="PROSITE" id="PS51900">
    <property type="entry name" value="CB"/>
    <property type="match status" value="1"/>
</dbReference>
<dbReference type="EMBL" id="QYUJ01000006">
    <property type="protein sequence ID" value="RJF75267.1"/>
    <property type="molecule type" value="Genomic_DNA"/>
</dbReference>
<dbReference type="PANTHER" id="PTHR30349">
    <property type="entry name" value="PHAGE INTEGRASE-RELATED"/>
    <property type="match status" value="1"/>
</dbReference>
<evidence type="ECO:0000256" key="1">
    <source>
        <dbReference type="ARBA" id="ARBA00023125"/>
    </source>
</evidence>
<evidence type="ECO:0000313" key="6">
    <source>
        <dbReference type="Proteomes" id="UP000286287"/>
    </source>
</evidence>
<reference evidence="5 6" key="1">
    <citation type="submission" date="2018-09" db="EMBL/GenBank/DDBJ databases">
        <authorList>
            <person name="Zhu H."/>
        </authorList>
    </citation>
    <scope>NUCLEOTIDE SEQUENCE [LARGE SCALE GENOMIC DNA]</scope>
    <source>
        <strain evidence="5 6">K2S05-167</strain>
    </source>
</reference>
<proteinExistence type="predicted"/>
<dbReference type="GO" id="GO:0006310">
    <property type="term" value="P:DNA recombination"/>
    <property type="evidence" value="ECO:0007669"/>
    <property type="project" value="UniProtKB-KW"/>
</dbReference>
<dbReference type="Proteomes" id="UP000286287">
    <property type="component" value="Unassembled WGS sequence"/>
</dbReference>
<accession>A0A418VGU6</accession>
<dbReference type="PANTHER" id="PTHR30349:SF81">
    <property type="entry name" value="TYROSINE RECOMBINASE XERC"/>
    <property type="match status" value="1"/>
</dbReference>
<protein>
    <submittedName>
        <fullName evidence="5">Site-specific integrase</fullName>
    </submittedName>
</protein>
<evidence type="ECO:0000313" key="5">
    <source>
        <dbReference type="EMBL" id="RJF75267.1"/>
    </source>
</evidence>
<keyword evidence="6" id="KW-1185">Reference proteome</keyword>
<dbReference type="Pfam" id="PF02899">
    <property type="entry name" value="Phage_int_SAM_1"/>
    <property type="match status" value="1"/>
</dbReference>
<sequence length="303" mass="35160">MPADHHHLQRLLEQERYEEVFDTLLPLVSDKLTTRKNVLSGWRNYLQWLSETGESLLNFTTPEQQYLEWLKARDVAPATLNNRLVQIRKLYQLLLEQELVRSNPFEGKKGDSNPVHERRQVYTKAEVRRLLAHANAEERLLILLGIEAGLSGGEVRFLKFCDLLDGGRQLRIRRVRYRQQGYDTEQLIECSPRLQDAFAQWMKHIGAAPLFEHVPAGFVFDVDGKSLCDHELLWKLHVLCQKAGVSYKPWRALKHVSGVQKLQKGTDRQVIQQELGLQRLDPLLKMAGVEDGRKLRWKKGKAE</sequence>
<dbReference type="InterPro" id="IPR050090">
    <property type="entry name" value="Tyrosine_recombinase_XerCD"/>
</dbReference>
<gene>
    <name evidence="5" type="ORF">D3875_01835</name>
</gene>
<dbReference type="GO" id="GO:0015074">
    <property type="term" value="P:DNA integration"/>
    <property type="evidence" value="ECO:0007669"/>
    <property type="project" value="InterPro"/>
</dbReference>
<organism evidence="5 6">
    <name type="scientific">Deinococcus cavernae</name>
    <dbReference type="NCBI Taxonomy" id="2320857"/>
    <lineage>
        <taxon>Bacteria</taxon>
        <taxon>Thermotogati</taxon>
        <taxon>Deinococcota</taxon>
        <taxon>Deinococci</taxon>
        <taxon>Deinococcales</taxon>
        <taxon>Deinococcaceae</taxon>
        <taxon>Deinococcus</taxon>
    </lineage>
</organism>
<evidence type="ECO:0000256" key="3">
    <source>
        <dbReference type="PROSITE-ProRule" id="PRU01248"/>
    </source>
</evidence>
<dbReference type="GO" id="GO:0003677">
    <property type="term" value="F:DNA binding"/>
    <property type="evidence" value="ECO:0007669"/>
    <property type="project" value="UniProtKB-UniRule"/>
</dbReference>
<keyword evidence="2" id="KW-0233">DNA recombination</keyword>
<dbReference type="Gene3D" id="1.10.150.130">
    <property type="match status" value="1"/>
</dbReference>
<feature type="domain" description="Core-binding (CB)" evidence="4">
    <location>
        <begin position="22"/>
        <end position="95"/>
    </location>
</feature>
<comment type="caution">
    <text evidence="5">The sequence shown here is derived from an EMBL/GenBank/DDBJ whole genome shotgun (WGS) entry which is preliminary data.</text>
</comment>
<dbReference type="Gene3D" id="1.10.443.10">
    <property type="entry name" value="Intergrase catalytic core"/>
    <property type="match status" value="1"/>
</dbReference>
<dbReference type="AlphaFoldDB" id="A0A418VGU6"/>
<dbReference type="InterPro" id="IPR010998">
    <property type="entry name" value="Integrase_recombinase_N"/>
</dbReference>